<dbReference type="EMBL" id="FQWH01000009">
    <property type="protein sequence ID" value="SHH31541.1"/>
    <property type="molecule type" value="Genomic_DNA"/>
</dbReference>
<evidence type="ECO:0000256" key="1">
    <source>
        <dbReference type="PIRSR" id="PIRSR605502-1"/>
    </source>
</evidence>
<feature type="binding site" evidence="1">
    <location>
        <position position="47"/>
    </location>
    <ligand>
        <name>Mg(2+)</name>
        <dbReference type="ChEBI" id="CHEBI:18420"/>
        <label>1</label>
    </ligand>
</feature>
<organism evidence="2 3">
    <name type="scientific">Flavobacterium johnsoniae</name>
    <name type="common">Cytophaga johnsonae</name>
    <dbReference type="NCBI Taxonomy" id="986"/>
    <lineage>
        <taxon>Bacteria</taxon>
        <taxon>Pseudomonadati</taxon>
        <taxon>Bacteroidota</taxon>
        <taxon>Flavobacteriia</taxon>
        <taxon>Flavobacteriales</taxon>
        <taxon>Flavobacteriaceae</taxon>
        <taxon>Flavobacterium</taxon>
    </lineage>
</organism>
<dbReference type="Gene3D" id="1.10.4080.10">
    <property type="entry name" value="ADP-ribosylation/Crystallin J1"/>
    <property type="match status" value="1"/>
</dbReference>
<keyword evidence="2" id="KW-0378">Hydrolase</keyword>
<sequence>MILEAAIGDAYGAGFEFRDLDFISKNNNLTQYDKHGMYTEIYKKYTDDTQMAIAISELLLEDDNWNEFKVADKFVEVFHRDKRRGYSDRVYNALDASKNGSDFIKIIDNGSSGNGSAMRAYSIGHLKDIKQILEFCEIQAKTSHNTVEGISCAKRIALAVHYFKYNLGDGFTLMDFLNETLKENENYRITSPIDMHGYPTTQAVIKMVSEAVSMKDCLKTGIGYGGDTDTVAALSMAILSQKQNCEKTLPLFLYEELENDKFGKDFLIQLDTQLNNKFR</sequence>
<dbReference type="InterPro" id="IPR036705">
    <property type="entry name" value="Ribosyl_crysJ1_sf"/>
</dbReference>
<comment type="cofactor">
    <cofactor evidence="1">
        <name>Mg(2+)</name>
        <dbReference type="ChEBI" id="CHEBI:18420"/>
    </cofactor>
    <text evidence="1">Binds 2 magnesium ions per subunit.</text>
</comment>
<dbReference type="Proteomes" id="UP000184112">
    <property type="component" value="Unassembled WGS sequence"/>
</dbReference>
<proteinExistence type="predicted"/>
<keyword evidence="1" id="KW-0479">Metal-binding</keyword>
<feature type="binding site" evidence="1">
    <location>
        <position position="46"/>
    </location>
    <ligand>
        <name>Mg(2+)</name>
        <dbReference type="ChEBI" id="CHEBI:18420"/>
        <label>1</label>
    </ligand>
</feature>
<dbReference type="RefSeq" id="WP_073410331.1">
    <property type="nucleotide sequence ID" value="NZ_FQWH01000009.1"/>
</dbReference>
<dbReference type="Pfam" id="PF03747">
    <property type="entry name" value="ADP_ribosyl_GH"/>
    <property type="match status" value="1"/>
</dbReference>
<keyword evidence="1" id="KW-0460">Magnesium</keyword>
<reference evidence="2 3" key="1">
    <citation type="submission" date="2016-11" db="EMBL/GenBank/DDBJ databases">
        <authorList>
            <person name="Jaros S."/>
            <person name="Januszkiewicz K."/>
            <person name="Wedrychowicz H."/>
        </authorList>
    </citation>
    <scope>NUCLEOTIDE SEQUENCE [LARGE SCALE GENOMIC DNA]</scope>
    <source>
        <strain evidence="2 3">DSM 6792</strain>
    </source>
</reference>
<gene>
    <name evidence="2" type="ORF">SAMN05444388_10965</name>
</gene>
<protein>
    <submittedName>
        <fullName evidence="2">ADP-ribosylglycohydrolase</fullName>
    </submittedName>
</protein>
<accession>A0A1M5RZE8</accession>
<dbReference type="InterPro" id="IPR005502">
    <property type="entry name" value="Ribosyl_crysJ1"/>
</dbReference>
<evidence type="ECO:0000313" key="3">
    <source>
        <dbReference type="Proteomes" id="UP000184112"/>
    </source>
</evidence>
<name>A0A1M5RZE8_FLAJO</name>
<dbReference type="AlphaFoldDB" id="A0A1M5RZE8"/>
<evidence type="ECO:0000313" key="2">
    <source>
        <dbReference type="EMBL" id="SHH31541.1"/>
    </source>
</evidence>
<feature type="binding site" evidence="1">
    <location>
        <position position="48"/>
    </location>
    <ligand>
        <name>Mg(2+)</name>
        <dbReference type="ChEBI" id="CHEBI:18420"/>
        <label>1</label>
    </ligand>
</feature>
<dbReference type="GO" id="GO:0046872">
    <property type="term" value="F:metal ion binding"/>
    <property type="evidence" value="ECO:0007669"/>
    <property type="project" value="UniProtKB-KW"/>
</dbReference>
<dbReference type="GO" id="GO:0016787">
    <property type="term" value="F:hydrolase activity"/>
    <property type="evidence" value="ECO:0007669"/>
    <property type="project" value="UniProtKB-KW"/>
</dbReference>
<dbReference type="SUPFAM" id="SSF101478">
    <property type="entry name" value="ADP-ribosylglycohydrolase"/>
    <property type="match status" value="1"/>
</dbReference>